<feature type="domain" description="Protein kinase" evidence="11">
    <location>
        <begin position="116"/>
        <end position="373"/>
    </location>
</feature>
<comment type="catalytic activity">
    <reaction evidence="8">
        <text>L-seryl-[protein] + ATP = O-phospho-L-seryl-[protein] + ADP + H(+)</text>
        <dbReference type="Rhea" id="RHEA:17989"/>
        <dbReference type="Rhea" id="RHEA-COMP:9863"/>
        <dbReference type="Rhea" id="RHEA-COMP:11604"/>
        <dbReference type="ChEBI" id="CHEBI:15378"/>
        <dbReference type="ChEBI" id="CHEBI:29999"/>
        <dbReference type="ChEBI" id="CHEBI:30616"/>
        <dbReference type="ChEBI" id="CHEBI:83421"/>
        <dbReference type="ChEBI" id="CHEBI:456216"/>
        <dbReference type="EC" id="2.7.11.1"/>
    </reaction>
</comment>
<comment type="caution">
    <text evidence="12">The sequence shown here is derived from an EMBL/GenBank/DDBJ whole genome shotgun (WGS) entry which is preliminary data.</text>
</comment>
<accession>A0A2V3J5U8</accession>
<evidence type="ECO:0000256" key="7">
    <source>
        <dbReference type="ARBA" id="ARBA00047899"/>
    </source>
</evidence>
<dbReference type="InterPro" id="IPR000719">
    <property type="entry name" value="Prot_kinase_dom"/>
</dbReference>
<comment type="catalytic activity">
    <reaction evidence="7">
        <text>L-threonyl-[protein] + ATP = O-phospho-L-threonyl-[protein] + ADP + H(+)</text>
        <dbReference type="Rhea" id="RHEA:46608"/>
        <dbReference type="Rhea" id="RHEA-COMP:11060"/>
        <dbReference type="Rhea" id="RHEA-COMP:11605"/>
        <dbReference type="ChEBI" id="CHEBI:15378"/>
        <dbReference type="ChEBI" id="CHEBI:30013"/>
        <dbReference type="ChEBI" id="CHEBI:30616"/>
        <dbReference type="ChEBI" id="CHEBI:61977"/>
        <dbReference type="ChEBI" id="CHEBI:456216"/>
        <dbReference type="EC" id="2.7.11.1"/>
    </reaction>
</comment>
<dbReference type="GO" id="GO:0004674">
    <property type="term" value="F:protein serine/threonine kinase activity"/>
    <property type="evidence" value="ECO:0007669"/>
    <property type="project" value="UniProtKB-KW"/>
</dbReference>
<evidence type="ECO:0000256" key="9">
    <source>
        <dbReference type="PROSITE-ProRule" id="PRU10141"/>
    </source>
</evidence>
<dbReference type="PANTHER" id="PTHR24356">
    <property type="entry name" value="SERINE/THREONINE-PROTEIN KINASE"/>
    <property type="match status" value="1"/>
</dbReference>
<evidence type="ECO:0000256" key="10">
    <source>
        <dbReference type="RuleBase" id="RU000304"/>
    </source>
</evidence>
<feature type="binding site" evidence="9">
    <location>
        <position position="144"/>
    </location>
    <ligand>
        <name>ATP</name>
        <dbReference type="ChEBI" id="CHEBI:30616"/>
    </ligand>
</feature>
<sequence>MYKRPKFSVSTQSLSLLLSEPVLFEASVSLSALASRRFIQVRVNHVLIYRRRQHVERGMLPLSVLAITAPTALSATAVQIASTRFNFKTQHSASSFFKIVKSRQAVAHTEPFHARYVITSTLGTGSSSTVYAATRSDGAQVALKTMSKETVLATRSKTSMLLAERHALLLAAKSQSPFLVRLEEASETDSSFVFVTERGVTDVSSIASLLHESPQGLRRVFAQMVLAVRDFHALGMKHGDVKLENFVVMPDGTVKVADFGLAEAATSVRSDDEASMRIRGTRRYMSPESLCGRGGKQADVWALGVCLFVLATGSWPFGGAKDALRLFREIRGMETPLEYVKGDERLKSLIGGMLRKHELDRFDVEEVMKHEWFEGFDWEGLVEDGIGQYGFEEVQDVLRQGGFKGVGKCAFEDTVSEVSSVEGGASSSAEEDGVGAQWKESMVGFSVRV</sequence>
<dbReference type="InterPro" id="IPR017441">
    <property type="entry name" value="Protein_kinase_ATP_BS"/>
</dbReference>
<keyword evidence="6 9" id="KW-0067">ATP-binding</keyword>
<name>A0A2V3J5U8_9FLOR</name>
<keyword evidence="13" id="KW-1185">Reference proteome</keyword>
<dbReference type="OrthoDB" id="68483at2759"/>
<dbReference type="InterPro" id="IPR011009">
    <property type="entry name" value="Kinase-like_dom_sf"/>
</dbReference>
<evidence type="ECO:0000313" key="13">
    <source>
        <dbReference type="Proteomes" id="UP000247409"/>
    </source>
</evidence>
<evidence type="ECO:0000256" key="8">
    <source>
        <dbReference type="ARBA" id="ARBA00048679"/>
    </source>
</evidence>
<keyword evidence="4 9" id="KW-0547">Nucleotide-binding</keyword>
<keyword evidence="5 12" id="KW-0418">Kinase</keyword>
<keyword evidence="2 10" id="KW-0723">Serine/threonine-protein kinase</keyword>
<dbReference type="PROSITE" id="PS50011">
    <property type="entry name" value="PROTEIN_KINASE_DOM"/>
    <property type="match status" value="1"/>
</dbReference>
<evidence type="ECO:0000259" key="11">
    <source>
        <dbReference type="PROSITE" id="PS50011"/>
    </source>
</evidence>
<dbReference type="Gene3D" id="3.30.200.20">
    <property type="entry name" value="Phosphorylase Kinase, domain 1"/>
    <property type="match status" value="1"/>
</dbReference>
<dbReference type="STRING" id="448386.A0A2V3J5U8"/>
<dbReference type="PROSITE" id="PS00107">
    <property type="entry name" value="PROTEIN_KINASE_ATP"/>
    <property type="match status" value="1"/>
</dbReference>
<dbReference type="SMART" id="SM00220">
    <property type="entry name" value="S_TKc"/>
    <property type="match status" value="1"/>
</dbReference>
<reference evidence="12 13" key="1">
    <citation type="journal article" date="2018" name="Mol. Biol. Evol.">
        <title>Analysis of the draft genome of the red seaweed Gracilariopsis chorda provides insights into genome size evolution in Rhodophyta.</title>
        <authorList>
            <person name="Lee J."/>
            <person name="Yang E.C."/>
            <person name="Graf L."/>
            <person name="Yang J.H."/>
            <person name="Qiu H."/>
            <person name="Zel Zion U."/>
            <person name="Chan C.X."/>
            <person name="Stephens T.G."/>
            <person name="Weber A.P.M."/>
            <person name="Boo G.H."/>
            <person name="Boo S.M."/>
            <person name="Kim K.M."/>
            <person name="Shin Y."/>
            <person name="Jung M."/>
            <person name="Lee S.J."/>
            <person name="Yim H.S."/>
            <person name="Lee J.H."/>
            <person name="Bhattacharya D."/>
            <person name="Yoon H.S."/>
        </authorList>
    </citation>
    <scope>NUCLEOTIDE SEQUENCE [LARGE SCALE GENOMIC DNA]</scope>
    <source>
        <strain evidence="12 13">SKKU-2015</strain>
        <tissue evidence="12">Whole body</tissue>
    </source>
</reference>
<keyword evidence="3" id="KW-0808">Transferase</keyword>
<dbReference type="EMBL" id="NBIV01000002">
    <property type="protein sequence ID" value="PXF49754.1"/>
    <property type="molecule type" value="Genomic_DNA"/>
</dbReference>
<dbReference type="AlphaFoldDB" id="A0A2V3J5U8"/>
<organism evidence="12 13">
    <name type="scientific">Gracilariopsis chorda</name>
    <dbReference type="NCBI Taxonomy" id="448386"/>
    <lineage>
        <taxon>Eukaryota</taxon>
        <taxon>Rhodophyta</taxon>
        <taxon>Florideophyceae</taxon>
        <taxon>Rhodymeniophycidae</taxon>
        <taxon>Gracilariales</taxon>
        <taxon>Gracilariaceae</taxon>
        <taxon>Gracilariopsis</taxon>
    </lineage>
</organism>
<dbReference type="InterPro" id="IPR008271">
    <property type="entry name" value="Ser/Thr_kinase_AS"/>
</dbReference>
<evidence type="ECO:0000256" key="3">
    <source>
        <dbReference type="ARBA" id="ARBA00022679"/>
    </source>
</evidence>
<dbReference type="GO" id="GO:0005524">
    <property type="term" value="F:ATP binding"/>
    <property type="evidence" value="ECO:0007669"/>
    <property type="project" value="UniProtKB-UniRule"/>
</dbReference>
<evidence type="ECO:0000256" key="4">
    <source>
        <dbReference type="ARBA" id="ARBA00022741"/>
    </source>
</evidence>
<dbReference type="SUPFAM" id="SSF56112">
    <property type="entry name" value="Protein kinase-like (PK-like)"/>
    <property type="match status" value="1"/>
</dbReference>
<evidence type="ECO:0000256" key="5">
    <source>
        <dbReference type="ARBA" id="ARBA00022777"/>
    </source>
</evidence>
<evidence type="ECO:0000256" key="1">
    <source>
        <dbReference type="ARBA" id="ARBA00012513"/>
    </source>
</evidence>
<evidence type="ECO:0000256" key="6">
    <source>
        <dbReference type="ARBA" id="ARBA00022840"/>
    </source>
</evidence>
<evidence type="ECO:0000313" key="12">
    <source>
        <dbReference type="EMBL" id="PXF49754.1"/>
    </source>
</evidence>
<dbReference type="Proteomes" id="UP000247409">
    <property type="component" value="Unassembled WGS sequence"/>
</dbReference>
<gene>
    <name evidence="12" type="ORF">BWQ96_00406</name>
</gene>
<dbReference type="InterPro" id="IPR050236">
    <property type="entry name" value="Ser_Thr_kinase_AGC"/>
</dbReference>
<dbReference type="Gene3D" id="1.10.510.10">
    <property type="entry name" value="Transferase(Phosphotransferase) domain 1"/>
    <property type="match status" value="1"/>
</dbReference>
<comment type="similarity">
    <text evidence="10">Belongs to the protein kinase superfamily.</text>
</comment>
<evidence type="ECO:0000256" key="2">
    <source>
        <dbReference type="ARBA" id="ARBA00022527"/>
    </source>
</evidence>
<dbReference type="PROSITE" id="PS00108">
    <property type="entry name" value="PROTEIN_KINASE_ST"/>
    <property type="match status" value="1"/>
</dbReference>
<protein>
    <recommendedName>
        <fullName evidence="1">non-specific serine/threonine protein kinase</fullName>
        <ecNumber evidence="1">2.7.11.1</ecNumber>
    </recommendedName>
</protein>
<proteinExistence type="inferred from homology"/>
<dbReference type="Pfam" id="PF00069">
    <property type="entry name" value="Pkinase"/>
    <property type="match status" value="1"/>
</dbReference>
<dbReference type="EC" id="2.7.11.1" evidence="1"/>